<feature type="domain" description="DhaL" evidence="9">
    <location>
        <begin position="7"/>
        <end position="206"/>
    </location>
</feature>
<dbReference type="NCBIfam" id="TIGR02365">
    <property type="entry name" value="dha_L_ycgS"/>
    <property type="match status" value="1"/>
</dbReference>
<dbReference type="SMART" id="SM01120">
    <property type="entry name" value="Dak2"/>
    <property type="match status" value="1"/>
</dbReference>
<organism evidence="10 11">
    <name type="scientific">Eisenbergiella tayi</name>
    <dbReference type="NCBI Taxonomy" id="1432052"/>
    <lineage>
        <taxon>Bacteria</taxon>
        <taxon>Bacillati</taxon>
        <taxon>Bacillota</taxon>
        <taxon>Clostridia</taxon>
        <taxon>Lachnospirales</taxon>
        <taxon>Lachnospiraceae</taxon>
        <taxon>Eisenbergiella</taxon>
    </lineage>
</organism>
<evidence type="ECO:0000256" key="3">
    <source>
        <dbReference type="ARBA" id="ARBA00012095"/>
    </source>
</evidence>
<dbReference type="GO" id="GO:0005829">
    <property type="term" value="C:cytosol"/>
    <property type="evidence" value="ECO:0007669"/>
    <property type="project" value="TreeGrafter"/>
</dbReference>
<proteinExistence type="predicted"/>
<gene>
    <name evidence="10" type="primary">dhaL_1</name>
    <name evidence="10" type="ORF">BEI61_00283</name>
</gene>
<reference evidence="10 11" key="1">
    <citation type="submission" date="2016-07" db="EMBL/GenBank/DDBJ databases">
        <title>Characterization of isolates of Eisenbergiella tayi derived from blood cultures, using whole genome sequencing.</title>
        <authorList>
            <person name="Burdz T."/>
            <person name="Wiebe D."/>
            <person name="Huynh C."/>
            <person name="Bernard K."/>
        </authorList>
    </citation>
    <scope>NUCLEOTIDE SEQUENCE [LARGE SCALE GENOMIC DNA]</scope>
    <source>
        <strain evidence="10 11">NML 110608</strain>
    </source>
</reference>
<protein>
    <recommendedName>
        <fullName evidence="3">phosphoenolpyruvate--glycerone phosphotransferase</fullName>
        <ecNumber evidence="3">2.7.1.121</ecNumber>
    </recommendedName>
</protein>
<comment type="caution">
    <text evidence="10">The sequence shown here is derived from an EMBL/GenBank/DDBJ whole genome shotgun (WGS) entry which is preliminary data.</text>
</comment>
<dbReference type="GO" id="GO:0047324">
    <property type="term" value="F:phosphoenolpyruvate-glycerone phosphotransferase activity"/>
    <property type="evidence" value="ECO:0007669"/>
    <property type="project" value="UniProtKB-EC"/>
</dbReference>
<sequence>MKEITIEQTTDMILAACQAIIDNKPYLTEVDSQTGDGDHGIGMAGGMEKAGNALREKRPFPDINSIFKTTGMAMLNSMGGASGVIFGSMFLGGIKGLSPLPVLDGDGFARIMRGSLEAIKARGKANVGDKTMVDALEPAVIAMENSDRSDLTALLGIAAKAAEEGVENTKNYIARFGRAKSLMERAIGYQDAGATSVSILFTSMYRYLQELQKTEG</sequence>
<dbReference type="InterPro" id="IPR036117">
    <property type="entry name" value="DhaL_dom_sf"/>
</dbReference>
<dbReference type="EMBL" id="MCGH01000001">
    <property type="protein sequence ID" value="ODM08654.1"/>
    <property type="molecule type" value="Genomic_DNA"/>
</dbReference>
<name>A0A1E3AIV4_9FIRM</name>
<evidence type="ECO:0000256" key="2">
    <source>
        <dbReference type="ARBA" id="ARBA00004745"/>
    </source>
</evidence>
<evidence type="ECO:0000313" key="11">
    <source>
        <dbReference type="Proteomes" id="UP000094067"/>
    </source>
</evidence>
<dbReference type="Pfam" id="PF02734">
    <property type="entry name" value="Dak2"/>
    <property type="match status" value="1"/>
</dbReference>
<evidence type="ECO:0000256" key="8">
    <source>
        <dbReference type="ARBA" id="ARBA00055771"/>
    </source>
</evidence>
<dbReference type="PANTHER" id="PTHR28629:SF4">
    <property type="entry name" value="TRIOKINASE_FMN CYCLASE"/>
    <property type="match status" value="1"/>
</dbReference>
<dbReference type="FunFam" id="1.25.40.340:FF:000002">
    <property type="entry name" value="Dihydroxyacetone kinase, L subunit"/>
    <property type="match status" value="1"/>
</dbReference>
<dbReference type="InterPro" id="IPR050861">
    <property type="entry name" value="Dihydroxyacetone_Kinase"/>
</dbReference>
<dbReference type="InterPro" id="IPR004007">
    <property type="entry name" value="DhaL_dom"/>
</dbReference>
<dbReference type="GO" id="GO:0019563">
    <property type="term" value="P:glycerol catabolic process"/>
    <property type="evidence" value="ECO:0007669"/>
    <property type="project" value="TreeGrafter"/>
</dbReference>
<keyword evidence="4 10" id="KW-0808">Transferase</keyword>
<evidence type="ECO:0000256" key="5">
    <source>
        <dbReference type="ARBA" id="ARBA00022777"/>
    </source>
</evidence>
<comment type="pathway">
    <text evidence="2">Polyol metabolism; glycerol degradation.</text>
</comment>
<keyword evidence="6" id="KW-0319">Glycerol metabolism</keyword>
<dbReference type="InterPro" id="IPR012737">
    <property type="entry name" value="DhaK_L_YcgS"/>
</dbReference>
<accession>A0A1E3AIV4</accession>
<comment type="subunit">
    <text evidence="7">Homodimer. The dihydroxyacetone kinase complex is composed of a homodimer of DhaM, a homodimer of DhaK and the subunit DhaL.</text>
</comment>
<dbReference type="Gene3D" id="1.25.40.340">
    <property type="match status" value="1"/>
</dbReference>
<evidence type="ECO:0000256" key="4">
    <source>
        <dbReference type="ARBA" id="ARBA00022679"/>
    </source>
</evidence>
<dbReference type="EC" id="2.7.1.121" evidence="3"/>
<keyword evidence="5 10" id="KW-0418">Kinase</keyword>
<dbReference type="RefSeq" id="WP_069150992.1">
    <property type="nucleotide sequence ID" value="NZ_MCGH01000001.1"/>
</dbReference>
<dbReference type="AlphaFoldDB" id="A0A1E3AIV4"/>
<dbReference type="PATRIC" id="fig|1432052.4.peg.313"/>
<evidence type="ECO:0000256" key="7">
    <source>
        <dbReference type="ARBA" id="ARBA00046577"/>
    </source>
</evidence>
<dbReference type="SUPFAM" id="SSF101473">
    <property type="entry name" value="DhaL-like"/>
    <property type="match status" value="1"/>
</dbReference>
<dbReference type="Proteomes" id="UP000094067">
    <property type="component" value="Unassembled WGS sequence"/>
</dbReference>
<dbReference type="PANTHER" id="PTHR28629">
    <property type="entry name" value="TRIOKINASE/FMN CYCLASE"/>
    <property type="match status" value="1"/>
</dbReference>
<dbReference type="GO" id="GO:0004371">
    <property type="term" value="F:glycerone kinase activity"/>
    <property type="evidence" value="ECO:0007669"/>
    <property type="project" value="InterPro"/>
</dbReference>
<comment type="function">
    <text evidence="8">ADP-binding subunit of the dihydroxyacetone kinase, which is responsible for the phosphoenolpyruvate (PEP)-dependent phosphorylation of dihydroxyacetone. DhaL-ADP is converted to DhaL-ATP via a phosphoryl group transfer from DhaM and transmits it to dihydroxyacetone binds to DhaK.</text>
</comment>
<dbReference type="PROSITE" id="PS51480">
    <property type="entry name" value="DHAL"/>
    <property type="match status" value="1"/>
</dbReference>
<comment type="catalytic activity">
    <reaction evidence="1">
        <text>dihydroxyacetone + phosphoenolpyruvate = dihydroxyacetone phosphate + pyruvate</text>
        <dbReference type="Rhea" id="RHEA:18381"/>
        <dbReference type="ChEBI" id="CHEBI:15361"/>
        <dbReference type="ChEBI" id="CHEBI:16016"/>
        <dbReference type="ChEBI" id="CHEBI:57642"/>
        <dbReference type="ChEBI" id="CHEBI:58702"/>
        <dbReference type="EC" id="2.7.1.121"/>
    </reaction>
</comment>
<evidence type="ECO:0000256" key="6">
    <source>
        <dbReference type="ARBA" id="ARBA00022798"/>
    </source>
</evidence>
<evidence type="ECO:0000313" key="10">
    <source>
        <dbReference type="EMBL" id="ODM08654.1"/>
    </source>
</evidence>
<evidence type="ECO:0000259" key="9">
    <source>
        <dbReference type="PROSITE" id="PS51480"/>
    </source>
</evidence>
<evidence type="ECO:0000256" key="1">
    <source>
        <dbReference type="ARBA" id="ARBA00001113"/>
    </source>
</evidence>